<dbReference type="Proteomes" id="UP001176941">
    <property type="component" value="Chromosome 18"/>
</dbReference>
<accession>A0ABN8YGE2</accession>
<dbReference type="EMBL" id="OX459954">
    <property type="protein sequence ID" value="CAI9158789.1"/>
    <property type="molecule type" value="Genomic_DNA"/>
</dbReference>
<evidence type="ECO:0000313" key="1">
    <source>
        <dbReference type="EMBL" id="CAI9158789.1"/>
    </source>
</evidence>
<sequence>MGNLTPVSQPASPLTCYLPNRPSELLDPVYVFFLFLRNPHLLRPLHLTIQNKVNFCPGDAPAMVAKVTGKLEPSSFFHPCQCLDPSRQTLCCILPFESYFTFR</sequence>
<keyword evidence="2" id="KW-1185">Reference proteome</keyword>
<gene>
    <name evidence="1" type="ORF">MRATA1EN1_LOCUS7751</name>
</gene>
<evidence type="ECO:0000313" key="2">
    <source>
        <dbReference type="Proteomes" id="UP001176941"/>
    </source>
</evidence>
<organism evidence="1 2">
    <name type="scientific">Rangifer tarandus platyrhynchus</name>
    <name type="common">Svalbard reindeer</name>
    <dbReference type="NCBI Taxonomy" id="3082113"/>
    <lineage>
        <taxon>Eukaryota</taxon>
        <taxon>Metazoa</taxon>
        <taxon>Chordata</taxon>
        <taxon>Craniata</taxon>
        <taxon>Vertebrata</taxon>
        <taxon>Euteleostomi</taxon>
        <taxon>Mammalia</taxon>
        <taxon>Eutheria</taxon>
        <taxon>Laurasiatheria</taxon>
        <taxon>Artiodactyla</taxon>
        <taxon>Ruminantia</taxon>
        <taxon>Pecora</taxon>
        <taxon>Cervidae</taxon>
        <taxon>Odocoileinae</taxon>
        <taxon>Rangifer</taxon>
    </lineage>
</organism>
<protein>
    <submittedName>
        <fullName evidence="1">Uncharacterized protein</fullName>
    </submittedName>
</protein>
<proteinExistence type="predicted"/>
<reference evidence="1" key="1">
    <citation type="submission" date="2023-04" db="EMBL/GenBank/DDBJ databases">
        <authorList>
            <consortium name="ELIXIR-Norway"/>
        </authorList>
    </citation>
    <scope>NUCLEOTIDE SEQUENCE [LARGE SCALE GENOMIC DNA]</scope>
</reference>
<name>A0ABN8YGE2_RANTA</name>